<protein>
    <recommendedName>
        <fullName evidence="2">Methylthioribose-1-phosphate isomerase</fullName>
        <shortName evidence="2">M1Pi</shortName>
        <shortName evidence="2">MTR-1-P isomerase</shortName>
        <ecNumber evidence="2">5.3.1.23</ecNumber>
    </recommendedName>
    <alternativeName>
        <fullName evidence="2">S-methyl-5-thioribose-1-phosphate isomerase</fullName>
    </alternativeName>
</protein>
<feature type="binding site" evidence="2">
    <location>
        <position position="85"/>
    </location>
    <ligand>
        <name>substrate</name>
    </ligand>
</feature>
<evidence type="ECO:0000313" key="3">
    <source>
        <dbReference type="EMBL" id="ACY48378.1"/>
    </source>
</evidence>
<feature type="site" description="Transition state stabilizer" evidence="2">
    <location>
        <position position="153"/>
    </location>
</feature>
<dbReference type="Gene3D" id="1.20.120.420">
    <property type="entry name" value="translation initiation factor eif-2b, domain 1"/>
    <property type="match status" value="1"/>
</dbReference>
<dbReference type="InterPro" id="IPR037171">
    <property type="entry name" value="NagB/RpiA_transferase-like"/>
</dbReference>
<feature type="binding site" evidence="2">
    <location>
        <begin position="243"/>
        <end position="244"/>
    </location>
    <ligand>
        <name>substrate</name>
    </ligand>
</feature>
<comment type="similarity">
    <text evidence="2">Belongs to the EIF-2B alpha/beta/delta subunits family. MtnA subfamily.</text>
</comment>
<evidence type="ECO:0000256" key="2">
    <source>
        <dbReference type="HAMAP-Rule" id="MF_01678"/>
    </source>
</evidence>
<dbReference type="eggNOG" id="COG0182">
    <property type="taxonomic scope" value="Bacteria"/>
</dbReference>
<dbReference type="Proteomes" id="UP000002221">
    <property type="component" value="Chromosome"/>
</dbReference>
<dbReference type="SUPFAM" id="SSF100950">
    <property type="entry name" value="NagB/RpiA/CoA transferase-like"/>
    <property type="match status" value="1"/>
</dbReference>
<feature type="active site" description="Proton donor" evidence="2">
    <location>
        <position position="233"/>
    </location>
</feature>
<dbReference type="InterPro" id="IPR005251">
    <property type="entry name" value="IF-M1Pi"/>
</dbReference>
<name>D0MIS0_RHOM4</name>
<dbReference type="EC" id="5.3.1.23" evidence="2"/>
<gene>
    <name evidence="2" type="primary">mtnA</name>
    <name evidence="3" type="ordered locus">Rmar_1491</name>
</gene>
<accession>D0MIS0</accession>
<dbReference type="InterPro" id="IPR027363">
    <property type="entry name" value="M1Pi_N"/>
</dbReference>
<dbReference type="UniPathway" id="UPA00904">
    <property type="reaction ID" value="UER00874"/>
</dbReference>
<dbReference type="HAMAP" id="MF_01678">
    <property type="entry name" value="Salvage_MtnA"/>
    <property type="match status" value="1"/>
</dbReference>
<dbReference type="EMBL" id="CP001807">
    <property type="protein sequence ID" value="ACY48378.1"/>
    <property type="molecule type" value="Genomic_DNA"/>
</dbReference>
<evidence type="ECO:0000256" key="1">
    <source>
        <dbReference type="ARBA" id="ARBA00023235"/>
    </source>
</evidence>
<keyword evidence="4" id="KW-1185">Reference proteome</keyword>
<keyword evidence="1 2" id="KW-0413">Isomerase</keyword>
<dbReference type="PANTHER" id="PTHR43475:SF1">
    <property type="entry name" value="METHYLTHIORIBOSE-1-PHOSPHATE ISOMERASE"/>
    <property type="match status" value="1"/>
</dbReference>
<dbReference type="HOGENOM" id="CLU_016218_1_2_10"/>
<dbReference type="GO" id="GO:0019509">
    <property type="term" value="P:L-methionine salvage from methylthioadenosine"/>
    <property type="evidence" value="ECO:0007669"/>
    <property type="project" value="UniProtKB-UniRule"/>
</dbReference>
<dbReference type="NCBIfam" id="TIGR00512">
    <property type="entry name" value="salvage_mtnA"/>
    <property type="match status" value="1"/>
</dbReference>
<sequence length="353" mass="38605">MIPPLYWNDEAFRVDLLDQTLLPVEERWIPIETPEQMAEAIRKLRVRGAPAIGIAAAYGVVLALRRPESGPEDVRRAIELLRGTRPTAVNLFGALRRMEAVLEAYRHADRETLRSRLLAEARAIEEEDREAGRRLGAYGLELLKDGMRVLTHCHTGGVATSGYGTALAPFILGKERGVRLEAWVDETRPLLQGSRITAWELLKAGVPATLITDSMAAHVMQQGWVDAVIVGADRIAANGDVANKIGTYGLAVLARAHGIPFYVSAPVSTIDFETPSGKEIVIEERDPREITHGFGQQTAPEGIRVYNPAFDVTPAELVTAIITDRGILRPPYPEALAALRAQLETEATTPSTT</sequence>
<dbReference type="GO" id="GO:0003743">
    <property type="term" value="F:translation initiation factor activity"/>
    <property type="evidence" value="ECO:0007669"/>
    <property type="project" value="UniProtKB-KW"/>
</dbReference>
<dbReference type="NCBIfam" id="TIGR00524">
    <property type="entry name" value="eIF-2B_rel"/>
    <property type="match status" value="1"/>
</dbReference>
<reference evidence="3 4" key="1">
    <citation type="journal article" date="2009" name="Stand. Genomic Sci.">
        <title>Complete genome sequence of Rhodothermus marinus type strain (R-10).</title>
        <authorList>
            <person name="Nolan M."/>
            <person name="Tindall B.J."/>
            <person name="Pomrenke H."/>
            <person name="Lapidus A."/>
            <person name="Copeland A."/>
            <person name="Glavina Del Rio T."/>
            <person name="Lucas S."/>
            <person name="Chen F."/>
            <person name="Tice H."/>
            <person name="Cheng J.F."/>
            <person name="Saunders E."/>
            <person name="Han C."/>
            <person name="Bruce D."/>
            <person name="Goodwin L."/>
            <person name="Chain P."/>
            <person name="Pitluck S."/>
            <person name="Ovchinikova G."/>
            <person name="Pati A."/>
            <person name="Ivanova N."/>
            <person name="Mavromatis K."/>
            <person name="Chen A."/>
            <person name="Palaniappan K."/>
            <person name="Land M."/>
            <person name="Hauser L."/>
            <person name="Chang Y.J."/>
            <person name="Jeffries C.D."/>
            <person name="Brettin T."/>
            <person name="Goker M."/>
            <person name="Bristow J."/>
            <person name="Eisen J.A."/>
            <person name="Markowitz V."/>
            <person name="Hugenholtz P."/>
            <person name="Kyrpides N.C."/>
            <person name="Klenk H.P."/>
            <person name="Detter J.C."/>
        </authorList>
    </citation>
    <scope>NUCLEOTIDE SEQUENCE [LARGE SCALE GENOMIC DNA]</scope>
    <source>
        <strain evidence="4">ATCC 43812 / DSM 4252 / R-10</strain>
    </source>
</reference>
<dbReference type="FunFam" id="3.40.50.10470:FF:000006">
    <property type="entry name" value="Methylthioribose-1-phosphate isomerase"/>
    <property type="match status" value="1"/>
</dbReference>
<dbReference type="RefSeq" id="WP_012843989.1">
    <property type="nucleotide sequence ID" value="NC_013501.1"/>
</dbReference>
<proteinExistence type="inferred from homology"/>
<feature type="binding site" evidence="2">
    <location>
        <position position="192"/>
    </location>
    <ligand>
        <name>substrate</name>
    </ligand>
</feature>
<dbReference type="InterPro" id="IPR011559">
    <property type="entry name" value="Initiation_fac_2B_a/b/d"/>
</dbReference>
<dbReference type="AlphaFoldDB" id="D0MIS0"/>
<organism evidence="3 4">
    <name type="scientific">Rhodothermus marinus (strain ATCC 43812 / DSM 4252 / R-10)</name>
    <name type="common">Rhodothermus obamensis</name>
    <dbReference type="NCBI Taxonomy" id="518766"/>
    <lineage>
        <taxon>Bacteria</taxon>
        <taxon>Pseudomonadati</taxon>
        <taxon>Rhodothermota</taxon>
        <taxon>Rhodothermia</taxon>
        <taxon>Rhodothermales</taxon>
        <taxon>Rhodothermaceae</taxon>
        <taxon>Rhodothermus</taxon>
    </lineage>
</organism>
<dbReference type="STRING" id="518766.Rmar_1491"/>
<dbReference type="KEGG" id="rmr:Rmar_1491"/>
<comment type="function">
    <text evidence="2">Catalyzes the interconversion of methylthioribose-1-phosphate (MTR-1-P) into methylthioribulose-1-phosphate (MTRu-1-P).</text>
</comment>
<keyword evidence="3" id="KW-0396">Initiation factor</keyword>
<comment type="catalytic activity">
    <reaction evidence="2">
        <text>5-(methylsulfanyl)-alpha-D-ribose 1-phosphate = 5-(methylsulfanyl)-D-ribulose 1-phosphate</text>
        <dbReference type="Rhea" id="RHEA:19989"/>
        <dbReference type="ChEBI" id="CHEBI:58533"/>
        <dbReference type="ChEBI" id="CHEBI:58548"/>
        <dbReference type="EC" id="5.3.1.23"/>
    </reaction>
</comment>
<keyword evidence="2" id="KW-0028">Amino-acid biosynthesis</keyword>
<keyword evidence="3" id="KW-0648">Protein biosynthesis</keyword>
<feature type="binding site" evidence="2">
    <location>
        <begin position="47"/>
        <end position="49"/>
    </location>
    <ligand>
        <name>substrate</name>
    </ligand>
</feature>
<dbReference type="Gene3D" id="3.40.50.10470">
    <property type="entry name" value="Translation initiation factor eif-2b, domain 2"/>
    <property type="match status" value="1"/>
</dbReference>
<dbReference type="OrthoDB" id="9803436at2"/>
<dbReference type="FunFam" id="1.20.120.420:FF:000003">
    <property type="entry name" value="Methylthioribose-1-phosphate isomerase"/>
    <property type="match status" value="1"/>
</dbReference>
<dbReference type="Pfam" id="PF01008">
    <property type="entry name" value="IF-2B"/>
    <property type="match status" value="1"/>
</dbReference>
<comment type="pathway">
    <text evidence="2">Amino-acid biosynthesis; L-methionine biosynthesis via salvage pathway; L-methionine from S-methyl-5-thio-alpha-D-ribose 1-phosphate: step 1/6.</text>
</comment>
<keyword evidence="2" id="KW-0486">Methionine biosynthesis</keyword>
<dbReference type="InterPro" id="IPR000649">
    <property type="entry name" value="IF-2B-related"/>
</dbReference>
<dbReference type="InterPro" id="IPR042529">
    <property type="entry name" value="IF_2B-like_C"/>
</dbReference>
<evidence type="ECO:0000313" key="4">
    <source>
        <dbReference type="Proteomes" id="UP000002221"/>
    </source>
</evidence>
<dbReference type="GO" id="GO:0046523">
    <property type="term" value="F:S-methyl-5-thioribose-1-phosphate isomerase activity"/>
    <property type="evidence" value="ECO:0007669"/>
    <property type="project" value="UniProtKB-UniRule"/>
</dbReference>
<dbReference type="NCBIfam" id="NF004326">
    <property type="entry name" value="PRK05720.1"/>
    <property type="match status" value="1"/>
</dbReference>
<dbReference type="PANTHER" id="PTHR43475">
    <property type="entry name" value="METHYLTHIORIBOSE-1-PHOSPHATE ISOMERASE"/>
    <property type="match status" value="1"/>
</dbReference>